<dbReference type="AlphaFoldDB" id="A0A2S4UG59"/>
<dbReference type="Proteomes" id="UP000238274">
    <property type="component" value="Unassembled WGS sequence"/>
</dbReference>
<dbReference type="VEuPathDB" id="FungiDB:PSHT_15224"/>
<reference evidence="1 2" key="1">
    <citation type="submission" date="2017-12" db="EMBL/GenBank/DDBJ databases">
        <title>Gene loss provides genomic basis for host adaptation in cereal stripe rust fungi.</title>
        <authorList>
            <person name="Xia C."/>
        </authorList>
    </citation>
    <scope>NUCLEOTIDE SEQUENCE [LARGE SCALE GENOMIC DNA]</scope>
    <source>
        <strain evidence="1 2">93TX-2</strain>
    </source>
</reference>
<reference evidence="2" key="3">
    <citation type="journal article" date="2018" name="Mol. Plant Microbe Interact.">
        <title>Genome sequence resources for the wheat stripe rust pathogen (Puccinia striiformis f. sp. tritici) and the barley stripe rust pathogen (Puccinia striiformis f. sp. hordei).</title>
        <authorList>
            <person name="Xia C."/>
            <person name="Wang M."/>
            <person name="Yin C."/>
            <person name="Cornejo O.E."/>
            <person name="Hulbert S.H."/>
            <person name="Chen X."/>
        </authorList>
    </citation>
    <scope>NUCLEOTIDE SEQUENCE [LARGE SCALE GENOMIC DNA]</scope>
    <source>
        <strain evidence="2">93TX-2</strain>
    </source>
</reference>
<organism evidence="1 2">
    <name type="scientific">Puccinia striiformis</name>
    <dbReference type="NCBI Taxonomy" id="27350"/>
    <lineage>
        <taxon>Eukaryota</taxon>
        <taxon>Fungi</taxon>
        <taxon>Dikarya</taxon>
        <taxon>Basidiomycota</taxon>
        <taxon>Pucciniomycotina</taxon>
        <taxon>Pucciniomycetes</taxon>
        <taxon>Pucciniales</taxon>
        <taxon>Pucciniaceae</taxon>
        <taxon>Puccinia</taxon>
    </lineage>
</organism>
<gene>
    <name evidence="1" type="ORF">PSHT_15224</name>
</gene>
<proteinExistence type="predicted"/>
<evidence type="ECO:0000313" key="1">
    <source>
        <dbReference type="EMBL" id="POV96285.1"/>
    </source>
</evidence>
<accession>A0A2S4UG59</accession>
<keyword evidence="2" id="KW-1185">Reference proteome</keyword>
<dbReference type="EMBL" id="PKSM01000375">
    <property type="protein sequence ID" value="POV96285.1"/>
    <property type="molecule type" value="Genomic_DNA"/>
</dbReference>
<protein>
    <submittedName>
        <fullName evidence="1">Uncharacterized protein</fullName>
    </submittedName>
</protein>
<sequence length="106" mass="11814">MRRQEQTKYILPGDQSEVCKAEEKLLDVKVLSISQILVQPAVMSDLPSSPPMFTCDVARKKFQGGFHNTCCSKDLDLAKFTAPKAPFAKLDRATFDKFCTDTTPTP</sequence>
<evidence type="ECO:0000313" key="2">
    <source>
        <dbReference type="Proteomes" id="UP000238274"/>
    </source>
</evidence>
<name>A0A2S4UG59_9BASI</name>
<reference evidence="2" key="2">
    <citation type="journal article" date="2018" name="BMC Genomics">
        <title>Genomic insights into host adaptation between the wheat stripe rust pathogen (Puccinia striiformis f. sp. tritici) and the barley stripe rust pathogen (Puccinia striiformis f. sp. hordei).</title>
        <authorList>
            <person name="Xia C."/>
            <person name="Wang M."/>
            <person name="Yin C."/>
            <person name="Cornejo O.E."/>
            <person name="Hulbert S.H."/>
            <person name="Chen X."/>
        </authorList>
    </citation>
    <scope>NUCLEOTIDE SEQUENCE [LARGE SCALE GENOMIC DNA]</scope>
    <source>
        <strain evidence="2">93TX-2</strain>
    </source>
</reference>
<comment type="caution">
    <text evidence="1">The sequence shown here is derived from an EMBL/GenBank/DDBJ whole genome shotgun (WGS) entry which is preliminary data.</text>
</comment>
<dbReference type="VEuPathDB" id="FungiDB:PSTT_13628"/>